<dbReference type="EMBL" id="QGDO01000004">
    <property type="protein sequence ID" value="PWJ41079.1"/>
    <property type="molecule type" value="Genomic_DNA"/>
</dbReference>
<evidence type="ECO:0000313" key="3">
    <source>
        <dbReference type="EMBL" id="PWJ41079.1"/>
    </source>
</evidence>
<dbReference type="Pfam" id="PF00583">
    <property type="entry name" value="Acetyltransf_1"/>
    <property type="match status" value="1"/>
</dbReference>
<evidence type="ECO:0000259" key="2">
    <source>
        <dbReference type="PROSITE" id="PS51186"/>
    </source>
</evidence>
<dbReference type="GO" id="GO:0008080">
    <property type="term" value="F:N-acetyltransferase activity"/>
    <property type="evidence" value="ECO:0007669"/>
    <property type="project" value="InterPro"/>
</dbReference>
<dbReference type="CDD" id="cd04301">
    <property type="entry name" value="NAT_SF"/>
    <property type="match status" value="1"/>
</dbReference>
<dbReference type="SUPFAM" id="SSF55729">
    <property type="entry name" value="Acyl-CoA N-acyltransferases (Nat)"/>
    <property type="match status" value="1"/>
</dbReference>
<dbReference type="Gene3D" id="3.40.630.30">
    <property type="match status" value="1"/>
</dbReference>
<dbReference type="PROSITE" id="PS51186">
    <property type="entry name" value="GNAT"/>
    <property type="match status" value="1"/>
</dbReference>
<name>A0A315Z9H8_SEDFL</name>
<evidence type="ECO:0000256" key="1">
    <source>
        <dbReference type="ARBA" id="ARBA00022679"/>
    </source>
</evidence>
<organism evidence="3 4">
    <name type="scientific">Sediminitomix flava</name>
    <dbReference type="NCBI Taxonomy" id="379075"/>
    <lineage>
        <taxon>Bacteria</taxon>
        <taxon>Pseudomonadati</taxon>
        <taxon>Bacteroidota</taxon>
        <taxon>Cytophagia</taxon>
        <taxon>Cytophagales</taxon>
        <taxon>Flammeovirgaceae</taxon>
        <taxon>Sediminitomix</taxon>
    </lineage>
</organism>
<dbReference type="PANTHER" id="PTHR13947">
    <property type="entry name" value="GNAT FAMILY N-ACETYLTRANSFERASE"/>
    <property type="match status" value="1"/>
</dbReference>
<dbReference type="RefSeq" id="WP_109620107.1">
    <property type="nucleotide sequence ID" value="NZ_QGDO01000004.1"/>
</dbReference>
<feature type="domain" description="N-acetyltransferase" evidence="2">
    <location>
        <begin position="6"/>
        <end position="156"/>
    </location>
</feature>
<dbReference type="Proteomes" id="UP000245535">
    <property type="component" value="Unassembled WGS sequence"/>
</dbReference>
<sequence>MSKQNLHIELLEDLSEAPFELLELADPSREQIMSYLKTGHCYVAILASEVVGVLVLTKIDQTSTEIKNIAVSESAQGKGFGKVLLRYATNICQTKGDHKLIIGTGNSSIGQLALYQKEGFEIKNIKKNFFLDNYDEPIFENGIQCKHMIVLEKDLRK</sequence>
<dbReference type="InterPro" id="IPR000182">
    <property type="entry name" value="GNAT_dom"/>
</dbReference>
<evidence type="ECO:0000313" key="4">
    <source>
        <dbReference type="Proteomes" id="UP000245535"/>
    </source>
</evidence>
<dbReference type="PANTHER" id="PTHR13947:SF37">
    <property type="entry name" value="LD18367P"/>
    <property type="match status" value="1"/>
</dbReference>
<dbReference type="AlphaFoldDB" id="A0A315Z9H8"/>
<keyword evidence="1 3" id="KW-0808">Transferase</keyword>
<dbReference type="InterPro" id="IPR016181">
    <property type="entry name" value="Acyl_CoA_acyltransferase"/>
</dbReference>
<dbReference type="OrthoDB" id="9813917at2"/>
<reference evidence="3 4" key="1">
    <citation type="submission" date="2018-03" db="EMBL/GenBank/DDBJ databases">
        <title>Genomic Encyclopedia of Archaeal and Bacterial Type Strains, Phase II (KMG-II): from individual species to whole genera.</title>
        <authorList>
            <person name="Goeker M."/>
        </authorList>
    </citation>
    <scope>NUCLEOTIDE SEQUENCE [LARGE SCALE GENOMIC DNA]</scope>
    <source>
        <strain evidence="3 4">DSM 28229</strain>
    </source>
</reference>
<proteinExistence type="predicted"/>
<accession>A0A315Z9H8</accession>
<keyword evidence="4" id="KW-1185">Reference proteome</keyword>
<gene>
    <name evidence="3" type="ORF">BC781_104354</name>
</gene>
<dbReference type="InterPro" id="IPR050769">
    <property type="entry name" value="NAT_camello-type"/>
</dbReference>
<protein>
    <submittedName>
        <fullName evidence="3">Aminoglycoside 6'-N-acetyltransferase I</fullName>
    </submittedName>
</protein>
<comment type="caution">
    <text evidence="3">The sequence shown here is derived from an EMBL/GenBank/DDBJ whole genome shotgun (WGS) entry which is preliminary data.</text>
</comment>